<gene>
    <name evidence="1" type="ORF">DERYTH_LOCUS7467</name>
</gene>
<evidence type="ECO:0000313" key="2">
    <source>
        <dbReference type="Proteomes" id="UP000789405"/>
    </source>
</evidence>
<protein>
    <submittedName>
        <fullName evidence="1">11402_t:CDS:1</fullName>
    </submittedName>
</protein>
<evidence type="ECO:0000313" key="1">
    <source>
        <dbReference type="EMBL" id="CAG8597408.1"/>
    </source>
</evidence>
<organism evidence="1 2">
    <name type="scientific">Dentiscutata erythropus</name>
    <dbReference type="NCBI Taxonomy" id="1348616"/>
    <lineage>
        <taxon>Eukaryota</taxon>
        <taxon>Fungi</taxon>
        <taxon>Fungi incertae sedis</taxon>
        <taxon>Mucoromycota</taxon>
        <taxon>Glomeromycotina</taxon>
        <taxon>Glomeromycetes</taxon>
        <taxon>Diversisporales</taxon>
        <taxon>Gigasporaceae</taxon>
        <taxon>Dentiscutata</taxon>
    </lineage>
</organism>
<name>A0A9N9GF01_9GLOM</name>
<dbReference type="AlphaFoldDB" id="A0A9N9GF01"/>
<accession>A0A9N9GF01</accession>
<sequence length="68" mass="7254">MCTTCKCGSACQCGVNCTCIKNTSNTTNTTQQFANTQNETAPCVLAIVEVLVPVPKALANVNWFLDIL</sequence>
<proteinExistence type="predicted"/>
<dbReference type="EMBL" id="CAJVPY010003646">
    <property type="protein sequence ID" value="CAG8597408.1"/>
    <property type="molecule type" value="Genomic_DNA"/>
</dbReference>
<reference evidence="1" key="1">
    <citation type="submission" date="2021-06" db="EMBL/GenBank/DDBJ databases">
        <authorList>
            <person name="Kallberg Y."/>
            <person name="Tangrot J."/>
            <person name="Rosling A."/>
        </authorList>
    </citation>
    <scope>NUCLEOTIDE SEQUENCE</scope>
    <source>
        <strain evidence="1">MA453B</strain>
    </source>
</reference>
<dbReference type="Proteomes" id="UP000789405">
    <property type="component" value="Unassembled WGS sequence"/>
</dbReference>
<keyword evidence="2" id="KW-1185">Reference proteome</keyword>
<comment type="caution">
    <text evidence="1">The sequence shown here is derived from an EMBL/GenBank/DDBJ whole genome shotgun (WGS) entry which is preliminary data.</text>
</comment>